<dbReference type="RefSeq" id="WP_235323906.1">
    <property type="nucleotide sequence ID" value="NZ_JAFBIT010000003.1"/>
</dbReference>
<organism evidence="2 3">
    <name type="scientific">Anaeromassilibacillus senegalensis</name>
    <dbReference type="NCBI Taxonomy" id="1673717"/>
    <lineage>
        <taxon>Bacteria</taxon>
        <taxon>Bacillati</taxon>
        <taxon>Bacillota</taxon>
        <taxon>Clostridia</taxon>
        <taxon>Eubacteriales</taxon>
        <taxon>Acutalibacteraceae</taxon>
        <taxon>Anaeromassilibacillus</taxon>
    </lineage>
</organism>
<gene>
    <name evidence="2" type="ORF">JQM67_09635</name>
</gene>
<dbReference type="GO" id="GO:0032259">
    <property type="term" value="P:methylation"/>
    <property type="evidence" value="ECO:0007669"/>
    <property type="project" value="UniProtKB-KW"/>
</dbReference>
<evidence type="ECO:0000259" key="1">
    <source>
        <dbReference type="Pfam" id="PF08241"/>
    </source>
</evidence>
<comment type="caution">
    <text evidence="2">The sequence shown here is derived from an EMBL/GenBank/DDBJ whole genome shotgun (WGS) entry which is preliminary data.</text>
</comment>
<accession>A0ABS9CRX1</accession>
<proteinExistence type="predicted"/>
<dbReference type="Proteomes" id="UP001299220">
    <property type="component" value="Unassembled WGS sequence"/>
</dbReference>
<dbReference type="GO" id="GO:0008168">
    <property type="term" value="F:methyltransferase activity"/>
    <property type="evidence" value="ECO:0007669"/>
    <property type="project" value="UniProtKB-KW"/>
</dbReference>
<keyword evidence="2" id="KW-0808">Transferase</keyword>
<dbReference type="SUPFAM" id="SSF53335">
    <property type="entry name" value="S-adenosyl-L-methionine-dependent methyltransferases"/>
    <property type="match status" value="1"/>
</dbReference>
<protein>
    <submittedName>
        <fullName evidence="2">Class I SAM-dependent methyltransferase</fullName>
    </submittedName>
</protein>
<reference evidence="2 3" key="1">
    <citation type="submission" date="2020-12" db="EMBL/GenBank/DDBJ databases">
        <title>Whole genome sequences of gut porcine anaerobes.</title>
        <authorList>
            <person name="Kubasova T."/>
            <person name="Jahodarova E."/>
            <person name="Rychlik I."/>
        </authorList>
    </citation>
    <scope>NUCLEOTIDE SEQUENCE [LARGE SCALE GENOMIC DNA]</scope>
    <source>
        <strain evidence="2 3">An867</strain>
    </source>
</reference>
<feature type="domain" description="Methyltransferase type 11" evidence="1">
    <location>
        <begin position="54"/>
        <end position="152"/>
    </location>
</feature>
<evidence type="ECO:0000313" key="2">
    <source>
        <dbReference type="EMBL" id="MCF2652862.1"/>
    </source>
</evidence>
<dbReference type="InterPro" id="IPR013216">
    <property type="entry name" value="Methyltransf_11"/>
</dbReference>
<dbReference type="InterPro" id="IPR029063">
    <property type="entry name" value="SAM-dependent_MTases_sf"/>
</dbReference>
<dbReference type="Gene3D" id="3.40.50.150">
    <property type="entry name" value="Vaccinia Virus protein VP39"/>
    <property type="match status" value="1"/>
</dbReference>
<dbReference type="CDD" id="cd02440">
    <property type="entry name" value="AdoMet_MTases"/>
    <property type="match status" value="1"/>
</dbReference>
<keyword evidence="3" id="KW-1185">Reference proteome</keyword>
<dbReference type="EMBL" id="JAFBIT010000003">
    <property type="protein sequence ID" value="MCF2652862.1"/>
    <property type="molecule type" value="Genomic_DNA"/>
</dbReference>
<dbReference type="Pfam" id="PF08241">
    <property type="entry name" value="Methyltransf_11"/>
    <property type="match status" value="1"/>
</dbReference>
<name>A0ABS9CRX1_9FIRM</name>
<keyword evidence="2" id="KW-0489">Methyltransferase</keyword>
<sequence length="282" mass="31261">MNKTEKSIDKDVLEDYNAGIERNRLRSGFGLLEFARTKELLLEFLPKPPAVIYDIGGGYGEYAWWLASLGYTVHLLDIAETNIRLSAELAAEYPGVSLCAAEVCDARSVDRPDASADAVLLMGPLYHIPEKAERIAAVRESRRLLKPGGRLFTAAITPYATLLWAISVFGRDNRLIEEDAFMRMVERELTDGEHIRPTDSAYHGIGRSHFHSAEELREELTAGGFSENAVHGVVGAAWLAPDLDTLLTNPTAREALLRTARLLDRREDISGLSTHLLCISEK</sequence>
<evidence type="ECO:0000313" key="3">
    <source>
        <dbReference type="Proteomes" id="UP001299220"/>
    </source>
</evidence>